<keyword evidence="1" id="KW-0678">Repressor</keyword>
<dbReference type="InterPro" id="IPR050109">
    <property type="entry name" value="HTH-type_TetR-like_transc_reg"/>
</dbReference>
<accession>A0ABP4EEN9</accession>
<dbReference type="RefSeq" id="WP_343993850.1">
    <property type="nucleotide sequence ID" value="NZ_BAAALG010000008.1"/>
</dbReference>
<organism evidence="7 8">
    <name type="scientific">Nocardioides dubius</name>
    <dbReference type="NCBI Taxonomy" id="317019"/>
    <lineage>
        <taxon>Bacteria</taxon>
        <taxon>Bacillati</taxon>
        <taxon>Actinomycetota</taxon>
        <taxon>Actinomycetes</taxon>
        <taxon>Propionibacteriales</taxon>
        <taxon>Nocardioidaceae</taxon>
        <taxon>Nocardioides</taxon>
    </lineage>
</organism>
<dbReference type="SUPFAM" id="SSF48498">
    <property type="entry name" value="Tetracyclin repressor-like, C-terminal domain"/>
    <property type="match status" value="1"/>
</dbReference>
<dbReference type="Proteomes" id="UP001501581">
    <property type="component" value="Unassembled WGS sequence"/>
</dbReference>
<keyword evidence="2" id="KW-0805">Transcription regulation</keyword>
<dbReference type="Pfam" id="PF00440">
    <property type="entry name" value="TetR_N"/>
    <property type="match status" value="1"/>
</dbReference>
<dbReference type="InterPro" id="IPR036271">
    <property type="entry name" value="Tet_transcr_reg_TetR-rel_C_sf"/>
</dbReference>
<dbReference type="PROSITE" id="PS50977">
    <property type="entry name" value="HTH_TETR_2"/>
    <property type="match status" value="1"/>
</dbReference>
<dbReference type="PANTHER" id="PTHR30055:SF175">
    <property type="entry name" value="HTH-TYPE TRANSCRIPTIONAL REPRESSOR KSTR2"/>
    <property type="match status" value="1"/>
</dbReference>
<dbReference type="Gene3D" id="1.10.357.10">
    <property type="entry name" value="Tetracycline Repressor, domain 2"/>
    <property type="match status" value="1"/>
</dbReference>
<keyword evidence="3 5" id="KW-0238">DNA-binding</keyword>
<evidence type="ECO:0000256" key="3">
    <source>
        <dbReference type="ARBA" id="ARBA00023125"/>
    </source>
</evidence>
<evidence type="ECO:0000256" key="5">
    <source>
        <dbReference type="PROSITE-ProRule" id="PRU00335"/>
    </source>
</evidence>
<feature type="DNA-binding region" description="H-T-H motif" evidence="5">
    <location>
        <begin position="25"/>
        <end position="44"/>
    </location>
</feature>
<reference evidence="8" key="1">
    <citation type="journal article" date="2019" name="Int. J. Syst. Evol. Microbiol.">
        <title>The Global Catalogue of Microorganisms (GCM) 10K type strain sequencing project: providing services to taxonomists for standard genome sequencing and annotation.</title>
        <authorList>
            <consortium name="The Broad Institute Genomics Platform"/>
            <consortium name="The Broad Institute Genome Sequencing Center for Infectious Disease"/>
            <person name="Wu L."/>
            <person name="Ma J."/>
        </authorList>
    </citation>
    <scope>NUCLEOTIDE SEQUENCE [LARGE SCALE GENOMIC DNA]</scope>
    <source>
        <strain evidence="8">JCM 13008</strain>
    </source>
</reference>
<evidence type="ECO:0000256" key="1">
    <source>
        <dbReference type="ARBA" id="ARBA00022491"/>
    </source>
</evidence>
<protein>
    <submittedName>
        <fullName evidence="7">TetR/AcrR family transcriptional regulator</fullName>
    </submittedName>
</protein>
<keyword evidence="8" id="KW-1185">Reference proteome</keyword>
<dbReference type="Gene3D" id="1.10.10.60">
    <property type="entry name" value="Homeodomain-like"/>
    <property type="match status" value="1"/>
</dbReference>
<dbReference type="PRINTS" id="PR00455">
    <property type="entry name" value="HTHTETR"/>
</dbReference>
<sequence>MNGAVRNILDAGGRLFSEYGVAATTVRQIADEAQMSLGGIYHHFSSKEAIASELISRFVGSLEDEYARLARSEGSFQDRIAELVVLSLRISADHPWATETYFREATNLVALPDHENISRAVRRNEMLWLELTTAGVAAGEFRDDVDVAAFTRLLSESVWLTVRLHRPVLAERYELLADELLKLLVEGYRAGAATGRRDG</sequence>
<dbReference type="PANTHER" id="PTHR30055">
    <property type="entry name" value="HTH-TYPE TRANSCRIPTIONAL REGULATOR RUTR"/>
    <property type="match status" value="1"/>
</dbReference>
<evidence type="ECO:0000313" key="7">
    <source>
        <dbReference type="EMBL" id="GAA1101450.1"/>
    </source>
</evidence>
<gene>
    <name evidence="7" type="ORF">GCM10009668_19630</name>
</gene>
<comment type="caution">
    <text evidence="7">The sequence shown here is derived from an EMBL/GenBank/DDBJ whole genome shotgun (WGS) entry which is preliminary data.</text>
</comment>
<evidence type="ECO:0000256" key="2">
    <source>
        <dbReference type="ARBA" id="ARBA00023015"/>
    </source>
</evidence>
<feature type="domain" description="HTH tetR-type" evidence="6">
    <location>
        <begin position="2"/>
        <end position="62"/>
    </location>
</feature>
<dbReference type="InterPro" id="IPR009057">
    <property type="entry name" value="Homeodomain-like_sf"/>
</dbReference>
<name>A0ABP4EEN9_9ACTN</name>
<proteinExistence type="predicted"/>
<evidence type="ECO:0000256" key="4">
    <source>
        <dbReference type="ARBA" id="ARBA00023163"/>
    </source>
</evidence>
<evidence type="ECO:0000313" key="8">
    <source>
        <dbReference type="Proteomes" id="UP001501581"/>
    </source>
</evidence>
<evidence type="ECO:0000259" key="6">
    <source>
        <dbReference type="PROSITE" id="PS50977"/>
    </source>
</evidence>
<dbReference type="SUPFAM" id="SSF46689">
    <property type="entry name" value="Homeodomain-like"/>
    <property type="match status" value="1"/>
</dbReference>
<dbReference type="EMBL" id="BAAALG010000008">
    <property type="protein sequence ID" value="GAA1101450.1"/>
    <property type="molecule type" value="Genomic_DNA"/>
</dbReference>
<dbReference type="InterPro" id="IPR001647">
    <property type="entry name" value="HTH_TetR"/>
</dbReference>
<keyword evidence="4" id="KW-0804">Transcription</keyword>